<protein>
    <submittedName>
        <fullName evidence="1">Uncharacterized protein</fullName>
    </submittedName>
</protein>
<keyword evidence="2" id="KW-1185">Reference proteome</keyword>
<evidence type="ECO:0000313" key="2">
    <source>
        <dbReference type="Proteomes" id="UP001060085"/>
    </source>
</evidence>
<dbReference type="EMBL" id="CM044703">
    <property type="protein sequence ID" value="KAI5674005.1"/>
    <property type="molecule type" value="Genomic_DNA"/>
</dbReference>
<name>A0ACC0BMX0_CATRO</name>
<proteinExistence type="predicted"/>
<evidence type="ECO:0000313" key="1">
    <source>
        <dbReference type="EMBL" id="KAI5674005.1"/>
    </source>
</evidence>
<gene>
    <name evidence="1" type="ORF">M9H77_14369</name>
</gene>
<comment type="caution">
    <text evidence="1">The sequence shown here is derived from an EMBL/GenBank/DDBJ whole genome shotgun (WGS) entry which is preliminary data.</text>
</comment>
<organism evidence="1 2">
    <name type="scientific">Catharanthus roseus</name>
    <name type="common">Madagascar periwinkle</name>
    <name type="synonym">Vinca rosea</name>
    <dbReference type="NCBI Taxonomy" id="4058"/>
    <lineage>
        <taxon>Eukaryota</taxon>
        <taxon>Viridiplantae</taxon>
        <taxon>Streptophyta</taxon>
        <taxon>Embryophyta</taxon>
        <taxon>Tracheophyta</taxon>
        <taxon>Spermatophyta</taxon>
        <taxon>Magnoliopsida</taxon>
        <taxon>eudicotyledons</taxon>
        <taxon>Gunneridae</taxon>
        <taxon>Pentapetalae</taxon>
        <taxon>asterids</taxon>
        <taxon>lamiids</taxon>
        <taxon>Gentianales</taxon>
        <taxon>Apocynaceae</taxon>
        <taxon>Rauvolfioideae</taxon>
        <taxon>Vinceae</taxon>
        <taxon>Catharanthinae</taxon>
        <taxon>Catharanthus</taxon>
    </lineage>
</organism>
<reference evidence="2" key="1">
    <citation type="journal article" date="2023" name="Nat. Plants">
        <title>Single-cell RNA sequencing provides a high-resolution roadmap for understanding the multicellular compartmentation of specialized metabolism.</title>
        <authorList>
            <person name="Sun S."/>
            <person name="Shen X."/>
            <person name="Li Y."/>
            <person name="Li Y."/>
            <person name="Wang S."/>
            <person name="Li R."/>
            <person name="Zhang H."/>
            <person name="Shen G."/>
            <person name="Guo B."/>
            <person name="Wei J."/>
            <person name="Xu J."/>
            <person name="St-Pierre B."/>
            <person name="Chen S."/>
            <person name="Sun C."/>
        </authorList>
    </citation>
    <scope>NUCLEOTIDE SEQUENCE [LARGE SCALE GENOMIC DNA]</scope>
</reference>
<dbReference type="Proteomes" id="UP001060085">
    <property type="component" value="Linkage Group LG03"/>
</dbReference>
<sequence>MGLDIPEPNTCIRGCCSSQTIPLCLNPSSYSVSSPIARGAESVVYEAILDGKKVAVKKPILSTSEDLDKFHKQLQLLCKLNHPGMAKLVAAHARPPNYMFFFELYECGNLSEKLHVDEWSPRIDQGLHIAVELAKVLKYLHNLGIVHRDVKPANILLDRNFNPHLADFGLAEYKRDLKQVSTGNWKSSGKPTGGFHKKNMVGTLIYMAPEILKKSTHTEKSDVYSFGVSFNELLTGVVPYTDLRAEAQAHTVLEMNYTEQQLTAAVVSQGLRPALANPKSRASARILSLIKRCWDTNPQNRPSFDDIVLELNVLLGQTNGVQEGDMAPPITSQNVDSSSARSFQESINWLTKGEASSKEASLAAGTGLNICFDSPTDASAYSPVVSCGAFATCGRRETMEDRHFLMPYLCNEKDIHFFGIFDGHRGAAAAEFSAGALPGLLQTLGSISRFTCVFYLCISLYLLMLLKISDMLILYFLRISDPSGALLEAFIETDDAFRKELISHRKSKSVIQKDWHPGCTAVVTLIVKNRLFVANAGDCRTILCQAGHPYALSRDHTAACPEERERVISAGAKVEWQFDTWRVGDAALQVTRSIGDDDLKPAVTAEPEITETILSADDEYIVMASDGLWDVMSNTEVIGIIKDTVKDPGMCSKRLATEAAARGSKDNITVIVVFLRPVSTAERVY</sequence>
<accession>A0ACC0BMX0</accession>